<keyword evidence="2" id="KW-1185">Reference proteome</keyword>
<name>A0A0V1MHY9_9BILA</name>
<evidence type="ECO:0000313" key="2">
    <source>
        <dbReference type="Proteomes" id="UP000054843"/>
    </source>
</evidence>
<dbReference type="Proteomes" id="UP000054843">
    <property type="component" value="Unassembled WGS sequence"/>
</dbReference>
<comment type="caution">
    <text evidence="1">The sequence shown here is derived from an EMBL/GenBank/DDBJ whole genome shotgun (WGS) entry which is preliminary data.</text>
</comment>
<gene>
    <name evidence="1" type="ORF">T10_2314</name>
</gene>
<dbReference type="EMBL" id="JYDO01000095">
    <property type="protein sequence ID" value="KRZ71505.1"/>
    <property type="molecule type" value="Genomic_DNA"/>
</dbReference>
<accession>A0A0V1MHY9</accession>
<proteinExistence type="predicted"/>
<dbReference type="AlphaFoldDB" id="A0A0V1MHY9"/>
<sequence length="59" mass="7055">MYEKKRYKISYLNKDIDLQTKNKSFIPLNTIKQAYFSLKKCDNKYILIASSANTNRYLI</sequence>
<evidence type="ECO:0000313" key="1">
    <source>
        <dbReference type="EMBL" id="KRZ71505.1"/>
    </source>
</evidence>
<reference evidence="1 2" key="1">
    <citation type="submission" date="2015-01" db="EMBL/GenBank/DDBJ databases">
        <title>Evolution of Trichinella species and genotypes.</title>
        <authorList>
            <person name="Korhonen P.K."/>
            <person name="Edoardo P."/>
            <person name="Giuseppe L.R."/>
            <person name="Gasser R.B."/>
        </authorList>
    </citation>
    <scope>NUCLEOTIDE SEQUENCE [LARGE SCALE GENOMIC DNA]</scope>
    <source>
        <strain evidence="1">ISS1980</strain>
    </source>
</reference>
<protein>
    <submittedName>
        <fullName evidence="1">Uncharacterized protein</fullName>
    </submittedName>
</protein>
<organism evidence="1 2">
    <name type="scientific">Trichinella papuae</name>
    <dbReference type="NCBI Taxonomy" id="268474"/>
    <lineage>
        <taxon>Eukaryota</taxon>
        <taxon>Metazoa</taxon>
        <taxon>Ecdysozoa</taxon>
        <taxon>Nematoda</taxon>
        <taxon>Enoplea</taxon>
        <taxon>Dorylaimia</taxon>
        <taxon>Trichinellida</taxon>
        <taxon>Trichinellidae</taxon>
        <taxon>Trichinella</taxon>
    </lineage>
</organism>